<organism evidence="6 7">
    <name type="scientific">Candidatus Methylumidiphilus alinenensis</name>
    <dbReference type="NCBI Taxonomy" id="2202197"/>
    <lineage>
        <taxon>Bacteria</taxon>
        <taxon>Pseudomonadati</taxon>
        <taxon>Pseudomonadota</taxon>
        <taxon>Gammaproteobacteria</taxon>
        <taxon>Methylococcales</taxon>
        <taxon>Candidatus Methylumidiphilus</taxon>
    </lineage>
</organism>
<comment type="function">
    <text evidence="1 4">This protein is a component of the acetyl coenzyme A carboxylase complex; first, biotin carboxylase catalyzes the carboxylation of the carrier protein and then the transcarboxylase transfers the carboxyl group to form malonyl-CoA.</text>
</comment>
<evidence type="ECO:0000256" key="1">
    <source>
        <dbReference type="ARBA" id="ARBA00003761"/>
    </source>
</evidence>
<name>A0A2W4SDL7_9GAMM</name>
<accession>A0A2W4SDL7</accession>
<feature type="domain" description="Lipoyl-binding" evidence="5">
    <location>
        <begin position="69"/>
        <end position="145"/>
    </location>
</feature>
<dbReference type="PROSITE" id="PS50968">
    <property type="entry name" value="BIOTINYL_LIPOYL"/>
    <property type="match status" value="1"/>
</dbReference>
<keyword evidence="4" id="KW-0444">Lipid biosynthesis</keyword>
<evidence type="ECO:0000259" key="5">
    <source>
        <dbReference type="PROSITE" id="PS50968"/>
    </source>
</evidence>
<proteinExistence type="predicted"/>
<dbReference type="InterPro" id="IPR050709">
    <property type="entry name" value="Biotin_Carboxyl_Carrier/Decarb"/>
</dbReference>
<reference evidence="6 7" key="1">
    <citation type="journal article" date="2018" name="Aquat. Microb. Ecol.">
        <title>Gammaproteobacterial methanotrophs dominate.</title>
        <authorList>
            <person name="Rissanen A.J."/>
            <person name="Saarenheimo J."/>
            <person name="Tiirola M."/>
            <person name="Peura S."/>
            <person name="Aalto S.L."/>
            <person name="Karvinen A."/>
            <person name="Nykanen H."/>
        </authorList>
    </citation>
    <scope>NUCLEOTIDE SEQUENCE [LARGE SCALE GENOMIC DNA]</scope>
    <source>
        <strain evidence="6">AMbin10</strain>
    </source>
</reference>
<dbReference type="InterPro" id="IPR001249">
    <property type="entry name" value="AcCoA_biotinCC"/>
</dbReference>
<keyword evidence="4" id="KW-0276">Fatty acid metabolism</keyword>
<dbReference type="Proteomes" id="UP000249396">
    <property type="component" value="Unassembled WGS sequence"/>
</dbReference>
<keyword evidence="4" id="KW-0443">Lipid metabolism</keyword>
<dbReference type="PRINTS" id="PR01071">
    <property type="entry name" value="ACOABIOTINCC"/>
</dbReference>
<evidence type="ECO:0000256" key="4">
    <source>
        <dbReference type="RuleBase" id="RU364072"/>
    </source>
</evidence>
<dbReference type="Pfam" id="PF00364">
    <property type="entry name" value="Biotin_lipoyl"/>
    <property type="match status" value="1"/>
</dbReference>
<dbReference type="InterPro" id="IPR000089">
    <property type="entry name" value="Biotin_lipoyl"/>
</dbReference>
<evidence type="ECO:0000256" key="3">
    <source>
        <dbReference type="ARBA" id="ARBA00023267"/>
    </source>
</evidence>
<dbReference type="EMBL" id="QJPH01000510">
    <property type="protein sequence ID" value="PZN71724.1"/>
    <property type="molecule type" value="Genomic_DNA"/>
</dbReference>
<dbReference type="CDD" id="cd06850">
    <property type="entry name" value="biotinyl_domain"/>
    <property type="match status" value="1"/>
</dbReference>
<dbReference type="GO" id="GO:0009317">
    <property type="term" value="C:acetyl-CoA carboxylase complex"/>
    <property type="evidence" value="ECO:0007669"/>
    <property type="project" value="InterPro"/>
</dbReference>
<dbReference type="InterPro" id="IPR011053">
    <property type="entry name" value="Single_hybrid_motif"/>
</dbReference>
<protein>
    <recommendedName>
        <fullName evidence="2 4">Biotin carboxyl carrier protein of acetyl-CoA carboxylase</fullName>
    </recommendedName>
</protein>
<dbReference type="NCBIfam" id="TIGR00531">
    <property type="entry name" value="BCCP"/>
    <property type="match status" value="1"/>
</dbReference>
<comment type="pathway">
    <text evidence="4">Lipid metabolism; fatty acid biosynthesis.</text>
</comment>
<dbReference type="FunFam" id="2.40.50.100:FF:000003">
    <property type="entry name" value="Acetyl-CoA carboxylase biotin carboxyl carrier protein"/>
    <property type="match status" value="1"/>
</dbReference>
<dbReference type="UniPathway" id="UPA00094"/>
<gene>
    <name evidence="6" type="ORF">DM484_25765</name>
</gene>
<keyword evidence="4" id="KW-0275">Fatty acid biosynthesis</keyword>
<dbReference type="AlphaFoldDB" id="A0A2W4SDL7"/>
<dbReference type="PANTHER" id="PTHR45266">
    <property type="entry name" value="OXALOACETATE DECARBOXYLASE ALPHA CHAIN"/>
    <property type="match status" value="1"/>
</dbReference>
<keyword evidence="3 4" id="KW-0092">Biotin</keyword>
<dbReference type="PANTHER" id="PTHR45266:SF3">
    <property type="entry name" value="OXALOACETATE DECARBOXYLASE ALPHA CHAIN"/>
    <property type="match status" value="1"/>
</dbReference>
<comment type="caution">
    <text evidence="6">The sequence shown here is derived from an EMBL/GenBank/DDBJ whole genome shotgun (WGS) entry which is preliminary data.</text>
</comment>
<dbReference type="GO" id="GO:0003989">
    <property type="term" value="F:acetyl-CoA carboxylase activity"/>
    <property type="evidence" value="ECO:0007669"/>
    <property type="project" value="InterPro"/>
</dbReference>
<dbReference type="Gene3D" id="2.40.50.100">
    <property type="match status" value="1"/>
</dbReference>
<evidence type="ECO:0000313" key="7">
    <source>
        <dbReference type="Proteomes" id="UP000249396"/>
    </source>
</evidence>
<evidence type="ECO:0000256" key="2">
    <source>
        <dbReference type="ARBA" id="ARBA00017562"/>
    </source>
</evidence>
<dbReference type="GO" id="GO:0006633">
    <property type="term" value="P:fatty acid biosynthetic process"/>
    <property type="evidence" value="ECO:0007669"/>
    <property type="project" value="UniProtKB-UniPathway"/>
</dbReference>
<sequence length="145" mass="15994">MDIRKIKKLIELIEESDIAEIEIHEGEESVRLSRYSANQHVVSHLPAQPHAQLQAHIPAGPLVPEEPQGHMVRSPMVGTFYRSPTPGAKSFVEIGTSVKVGDTLCIIEAMKILNPINADKEGVIAKVLVDNAQPVEYNQPLFVIE</sequence>
<dbReference type="SUPFAM" id="SSF51230">
    <property type="entry name" value="Single hybrid motif"/>
    <property type="match status" value="1"/>
</dbReference>
<evidence type="ECO:0000313" key="6">
    <source>
        <dbReference type="EMBL" id="PZN71724.1"/>
    </source>
</evidence>